<dbReference type="GO" id="GO:0140907">
    <property type="term" value="F:flavin-dependent halogenase activity"/>
    <property type="evidence" value="ECO:0007669"/>
    <property type="project" value="UniProtKB-ARBA"/>
</dbReference>
<dbReference type="Gene3D" id="3.50.50.60">
    <property type="entry name" value="FAD/NAD(P)-binding domain"/>
    <property type="match status" value="1"/>
</dbReference>
<comment type="catalytic activity">
    <reaction evidence="4">
        <text>melleolide F + FADH2 + chloride + O2 = 6'-chloromelleolide F + FAD + 2 H2O + H(+)</text>
        <dbReference type="Rhea" id="RHEA:67160"/>
        <dbReference type="ChEBI" id="CHEBI:15377"/>
        <dbReference type="ChEBI" id="CHEBI:15378"/>
        <dbReference type="ChEBI" id="CHEBI:15379"/>
        <dbReference type="ChEBI" id="CHEBI:17996"/>
        <dbReference type="ChEBI" id="CHEBI:57692"/>
        <dbReference type="ChEBI" id="CHEBI:58307"/>
        <dbReference type="ChEBI" id="CHEBI:167712"/>
        <dbReference type="ChEBI" id="CHEBI:167713"/>
    </reaction>
    <physiologicalReaction direction="left-to-right" evidence="4">
        <dbReference type="Rhea" id="RHEA:67161"/>
    </physiologicalReaction>
</comment>
<dbReference type="Pfam" id="PF12831">
    <property type="entry name" value="FAD_oxidored"/>
    <property type="match status" value="1"/>
</dbReference>
<reference evidence="5 6" key="1">
    <citation type="submission" date="2014-06" db="EMBL/GenBank/DDBJ databases">
        <authorList>
            <consortium name="DOE Joint Genome Institute"/>
            <person name="Kuo A."/>
            <person name="Kohler A."/>
            <person name="Nagy L.G."/>
            <person name="Floudas D."/>
            <person name="Copeland A."/>
            <person name="Barry K.W."/>
            <person name="Cichocki N."/>
            <person name="Veneault-Fourrey C."/>
            <person name="LaButti K."/>
            <person name="Lindquist E.A."/>
            <person name="Lipzen A."/>
            <person name="Lundell T."/>
            <person name="Morin E."/>
            <person name="Murat C."/>
            <person name="Sun H."/>
            <person name="Tunlid A."/>
            <person name="Henrissat B."/>
            <person name="Grigoriev I.V."/>
            <person name="Hibbett D.S."/>
            <person name="Martin F."/>
            <person name="Nordberg H.P."/>
            <person name="Cantor M.N."/>
            <person name="Hua S.X."/>
        </authorList>
    </citation>
    <scope>NUCLEOTIDE SEQUENCE [LARGE SCALE GENOMIC DNA]</scope>
    <source>
        <strain evidence="5 6">ATCC 200175</strain>
    </source>
</reference>
<dbReference type="Pfam" id="PF04820">
    <property type="entry name" value="Trp_halogenase"/>
    <property type="match status" value="1"/>
</dbReference>
<evidence type="ECO:0000256" key="3">
    <source>
        <dbReference type="ARBA" id="ARBA00023033"/>
    </source>
</evidence>
<reference evidence="6" key="2">
    <citation type="submission" date="2015-01" db="EMBL/GenBank/DDBJ databases">
        <title>Evolutionary Origins and Diversification of the Mycorrhizal Mutualists.</title>
        <authorList>
            <consortium name="DOE Joint Genome Institute"/>
            <consortium name="Mycorrhizal Genomics Consortium"/>
            <person name="Kohler A."/>
            <person name="Kuo A."/>
            <person name="Nagy L.G."/>
            <person name="Floudas D."/>
            <person name="Copeland A."/>
            <person name="Barry K.W."/>
            <person name="Cichocki N."/>
            <person name="Veneault-Fourrey C."/>
            <person name="LaButti K."/>
            <person name="Lindquist E.A."/>
            <person name="Lipzen A."/>
            <person name="Lundell T."/>
            <person name="Morin E."/>
            <person name="Murat C."/>
            <person name="Riley R."/>
            <person name="Ohm R."/>
            <person name="Sun H."/>
            <person name="Tunlid A."/>
            <person name="Henrissat B."/>
            <person name="Grigoriev I.V."/>
            <person name="Hibbett D.S."/>
            <person name="Martin F."/>
        </authorList>
    </citation>
    <scope>NUCLEOTIDE SEQUENCE [LARGE SCALE GENOMIC DNA]</scope>
    <source>
        <strain evidence="6">ATCC 200175</strain>
    </source>
</reference>
<keyword evidence="3" id="KW-0503">Monooxygenase</keyword>
<keyword evidence="6" id="KW-1185">Reference proteome</keyword>
<evidence type="ECO:0008006" key="7">
    <source>
        <dbReference type="Google" id="ProtNLM"/>
    </source>
</evidence>
<gene>
    <name evidence="5" type="ORF">PAXINDRAFT_176434</name>
</gene>
<dbReference type="PANTHER" id="PTHR43747">
    <property type="entry name" value="FAD-BINDING PROTEIN"/>
    <property type="match status" value="1"/>
</dbReference>
<organism evidence="5 6">
    <name type="scientific">Paxillus involutus ATCC 200175</name>
    <dbReference type="NCBI Taxonomy" id="664439"/>
    <lineage>
        <taxon>Eukaryota</taxon>
        <taxon>Fungi</taxon>
        <taxon>Dikarya</taxon>
        <taxon>Basidiomycota</taxon>
        <taxon>Agaricomycotina</taxon>
        <taxon>Agaricomycetes</taxon>
        <taxon>Agaricomycetidae</taxon>
        <taxon>Boletales</taxon>
        <taxon>Paxilineae</taxon>
        <taxon>Paxillaceae</taxon>
        <taxon>Paxillus</taxon>
    </lineage>
</organism>
<dbReference type="AlphaFoldDB" id="A0A0C9TIB9"/>
<comment type="similarity">
    <text evidence="1">Belongs to the flavin-dependent halogenase family.</text>
</comment>
<dbReference type="EMBL" id="KN819336">
    <property type="protein sequence ID" value="KIJ15465.1"/>
    <property type="molecule type" value="Genomic_DNA"/>
</dbReference>
<dbReference type="SUPFAM" id="SSF51905">
    <property type="entry name" value="FAD/NAD(P)-binding domain"/>
    <property type="match status" value="1"/>
</dbReference>
<dbReference type="InterPro" id="IPR036188">
    <property type="entry name" value="FAD/NAD-bd_sf"/>
</dbReference>
<sequence>MSSAIPTHTQILVVGGGPAGSYAASALAREGLQVILFEAAQFPRYHIGESLIPSVRHYLRFIEAEQKLAEYGFKHKPGAAIKFNQFKREGYTDFVALGHSNSSWNVTRSAFDKMLLDHARESGACVHEKTRVNSLRFSSSDPSRPVAAEWSQSSETDHSGVISFDFLVDATGRGGLMSNKYLRNRHYNESLRNIALWGYWSGVGAYGGGTAREGAPWFEALIDDSGWAWFIPLHDGTTSIGIVMHQELHNEKSKALHGSSTVSRYQAFLSLAPNLTALIGRGVLVSKLSVDGPPGSLDPLVRSASDFSYSASAYGGNSFRIIGDAGAFIDPLFSSGVHLAMTSALSAAASICGSIRGDCSEAIAAAWYTRRFSLSYTRFQMVVLSAYKQIRATNFDVLNDVDEDNYDQAFASIRPVIQGASDMGTRLSEAELQGALDFCSKLFSPTSPEQRACALRYGLPTKVLDVSAPLLDPKDIDAALSRVEGISSDGNLNHDARLVMEHANARRVLHREYAVNNLEAEEIGGHVVRLERGSLGLMKLRG</sequence>
<dbReference type="GO" id="GO:0044550">
    <property type="term" value="P:secondary metabolite biosynthetic process"/>
    <property type="evidence" value="ECO:0007669"/>
    <property type="project" value="UniProtKB-ARBA"/>
</dbReference>
<proteinExistence type="inferred from homology"/>
<dbReference type="OrthoDB" id="3340390at2759"/>
<evidence type="ECO:0000256" key="2">
    <source>
        <dbReference type="ARBA" id="ARBA00023002"/>
    </source>
</evidence>
<dbReference type="Proteomes" id="UP000053647">
    <property type="component" value="Unassembled WGS sequence"/>
</dbReference>
<evidence type="ECO:0000256" key="4">
    <source>
        <dbReference type="ARBA" id="ARBA00049364"/>
    </source>
</evidence>
<dbReference type="GO" id="GO:0004497">
    <property type="term" value="F:monooxygenase activity"/>
    <property type="evidence" value="ECO:0007669"/>
    <property type="project" value="UniProtKB-KW"/>
</dbReference>
<evidence type="ECO:0000313" key="5">
    <source>
        <dbReference type="EMBL" id="KIJ15465.1"/>
    </source>
</evidence>
<protein>
    <recommendedName>
        <fullName evidence="7">Halogenase</fullName>
    </recommendedName>
</protein>
<keyword evidence="2" id="KW-0560">Oxidoreductase</keyword>
<evidence type="ECO:0000313" key="6">
    <source>
        <dbReference type="Proteomes" id="UP000053647"/>
    </source>
</evidence>
<dbReference type="InterPro" id="IPR050816">
    <property type="entry name" value="Flavin-dep_Halogenase_NPB"/>
</dbReference>
<accession>A0A0C9TIB9</accession>
<dbReference type="InterPro" id="IPR006905">
    <property type="entry name" value="Flavin_halogenase"/>
</dbReference>
<evidence type="ECO:0000256" key="1">
    <source>
        <dbReference type="ARBA" id="ARBA00005706"/>
    </source>
</evidence>
<name>A0A0C9TIB9_PAXIN</name>
<dbReference type="PANTHER" id="PTHR43747:SF5">
    <property type="entry name" value="FAD-BINDING DOMAIN-CONTAINING PROTEIN"/>
    <property type="match status" value="1"/>
</dbReference>
<dbReference type="HOGENOM" id="CLU_024648_4_2_1"/>